<evidence type="ECO:0000313" key="2">
    <source>
        <dbReference type="EMBL" id="CAF5211626.1"/>
    </source>
</evidence>
<dbReference type="AlphaFoldDB" id="A0A8S3J2N6"/>
<feature type="non-terminal residue" evidence="2">
    <location>
        <position position="1"/>
    </location>
</feature>
<feature type="non-terminal residue" evidence="2">
    <location>
        <position position="144"/>
    </location>
</feature>
<reference evidence="2" key="1">
    <citation type="submission" date="2021-02" db="EMBL/GenBank/DDBJ databases">
        <authorList>
            <person name="Nowell W R."/>
        </authorList>
    </citation>
    <scope>NUCLEOTIDE SEQUENCE</scope>
</reference>
<protein>
    <recommendedName>
        <fullName evidence="1">Cyclic nucleotide-binding domain-containing protein</fullName>
    </recommendedName>
</protein>
<sequence>AFANLTLHVRRELCKVLVYAQVEKAQTVVMNDGERYDSWSVIIDGIVDDETLDGQLIRTLIVGQSFGCGPTLDQYCHTGIMKTRVDNCQFVVVAQNDYYAILNQGEKNIRKIEENDKIVMVKEIRMNEDEQNIPREIVIKVLIS</sequence>
<dbReference type="EMBL" id="CAJOBI010340096">
    <property type="protein sequence ID" value="CAF5211626.1"/>
    <property type="molecule type" value="Genomic_DNA"/>
</dbReference>
<dbReference type="InterPro" id="IPR000595">
    <property type="entry name" value="cNMP-bd_dom"/>
</dbReference>
<evidence type="ECO:0000259" key="1">
    <source>
        <dbReference type="PROSITE" id="PS50042"/>
    </source>
</evidence>
<dbReference type="InterPro" id="IPR014710">
    <property type="entry name" value="RmlC-like_jellyroll"/>
</dbReference>
<evidence type="ECO:0000313" key="3">
    <source>
        <dbReference type="Proteomes" id="UP000676336"/>
    </source>
</evidence>
<name>A0A8S3J2N6_9BILA</name>
<organism evidence="2 3">
    <name type="scientific">Rotaria magnacalcarata</name>
    <dbReference type="NCBI Taxonomy" id="392030"/>
    <lineage>
        <taxon>Eukaryota</taxon>
        <taxon>Metazoa</taxon>
        <taxon>Spiralia</taxon>
        <taxon>Gnathifera</taxon>
        <taxon>Rotifera</taxon>
        <taxon>Eurotatoria</taxon>
        <taxon>Bdelloidea</taxon>
        <taxon>Philodinida</taxon>
        <taxon>Philodinidae</taxon>
        <taxon>Rotaria</taxon>
    </lineage>
</organism>
<feature type="domain" description="Cyclic nucleotide-binding" evidence="1">
    <location>
        <begin position="1"/>
        <end position="67"/>
    </location>
</feature>
<comment type="caution">
    <text evidence="2">The sequence shown here is derived from an EMBL/GenBank/DDBJ whole genome shotgun (WGS) entry which is preliminary data.</text>
</comment>
<accession>A0A8S3J2N6</accession>
<proteinExistence type="predicted"/>
<dbReference type="PROSITE" id="PS50042">
    <property type="entry name" value="CNMP_BINDING_3"/>
    <property type="match status" value="1"/>
</dbReference>
<dbReference type="InterPro" id="IPR018490">
    <property type="entry name" value="cNMP-bd_dom_sf"/>
</dbReference>
<dbReference type="Proteomes" id="UP000676336">
    <property type="component" value="Unassembled WGS sequence"/>
</dbReference>
<gene>
    <name evidence="2" type="ORF">SMN809_LOCUS78539</name>
</gene>
<dbReference type="SUPFAM" id="SSF51206">
    <property type="entry name" value="cAMP-binding domain-like"/>
    <property type="match status" value="1"/>
</dbReference>
<dbReference type="Gene3D" id="2.60.120.10">
    <property type="entry name" value="Jelly Rolls"/>
    <property type="match status" value="1"/>
</dbReference>